<protein>
    <recommendedName>
        <fullName evidence="3">Transcriptional regulator</fullName>
    </recommendedName>
</protein>
<dbReference type="HOGENOM" id="CLU_1965442_0_0_2"/>
<proteinExistence type="predicted"/>
<reference evidence="1 2" key="1">
    <citation type="journal article" date="2014" name="PLoS ONE">
        <title>Genome Sequence of Candidatus Nitrososphaera evergladensis from Group I.1b Enriched from Everglades Soil Reveals Novel Genomic Features of the Ammonia-Oxidizing Archaea.</title>
        <authorList>
            <person name="Zhalnina K.V."/>
            <person name="Dias R."/>
            <person name="Leonard M.T."/>
            <person name="Dorr de Quadros P."/>
            <person name="Camargo F.A."/>
            <person name="Drew J.C."/>
            <person name="Farmerie W.G."/>
            <person name="Daroub S.H."/>
            <person name="Triplett E.W."/>
        </authorList>
    </citation>
    <scope>NUCLEOTIDE SEQUENCE [LARGE SCALE GENOMIC DNA]</scope>
    <source>
        <strain evidence="1 2">SR1</strain>
    </source>
</reference>
<dbReference type="KEGG" id="nev:NTE_02112"/>
<evidence type="ECO:0000313" key="2">
    <source>
        <dbReference type="Proteomes" id="UP000028194"/>
    </source>
</evidence>
<dbReference type="EMBL" id="CP007174">
    <property type="protein sequence ID" value="AIF84167.1"/>
    <property type="molecule type" value="Genomic_DNA"/>
</dbReference>
<evidence type="ECO:0008006" key="3">
    <source>
        <dbReference type="Google" id="ProtNLM"/>
    </source>
</evidence>
<gene>
    <name evidence="1" type="ORF">NTE_02112</name>
</gene>
<organism evidence="1 2">
    <name type="scientific">Candidatus Nitrososphaera evergladensis SR1</name>
    <dbReference type="NCBI Taxonomy" id="1459636"/>
    <lineage>
        <taxon>Archaea</taxon>
        <taxon>Nitrososphaerota</taxon>
        <taxon>Nitrososphaeria</taxon>
        <taxon>Nitrososphaerales</taxon>
        <taxon>Nitrososphaeraceae</taxon>
        <taxon>Nitrososphaera</taxon>
    </lineage>
</organism>
<name>A0A075MTS4_9ARCH</name>
<accession>A0A075MTS4</accession>
<dbReference type="Proteomes" id="UP000028194">
    <property type="component" value="Chromosome"/>
</dbReference>
<sequence length="127" mass="14900">MLRKTIQLVLPIQIQVSMTTEDERREIYYLRLLVIVKEGAKGKYFEVRGEKKWSYSADIASQFEKKYNEYTSARTVAMNMRYLQSKGLVVSTKSRDGKRTLWAIEQKADFELNHSGNLDDHRESIEC</sequence>
<keyword evidence="2" id="KW-1185">Reference proteome</keyword>
<dbReference type="STRING" id="1459636.NTE_02112"/>
<dbReference type="AlphaFoldDB" id="A0A075MTS4"/>
<evidence type="ECO:0000313" key="1">
    <source>
        <dbReference type="EMBL" id="AIF84167.1"/>
    </source>
</evidence>